<keyword evidence="2 4" id="KW-0863">Zinc-finger</keyword>
<feature type="domain" description="C2H2-type" evidence="6">
    <location>
        <begin position="323"/>
        <end position="350"/>
    </location>
</feature>
<evidence type="ECO:0000256" key="4">
    <source>
        <dbReference type="PROSITE-ProRule" id="PRU00042"/>
    </source>
</evidence>
<keyword evidence="1" id="KW-0479">Metal-binding</keyword>
<keyword evidence="8" id="KW-1185">Reference proteome</keyword>
<feature type="domain" description="C2H2-type" evidence="6">
    <location>
        <begin position="351"/>
        <end position="386"/>
    </location>
</feature>
<evidence type="ECO:0000256" key="5">
    <source>
        <dbReference type="SAM" id="MobiDB-lite"/>
    </source>
</evidence>
<evidence type="ECO:0000256" key="2">
    <source>
        <dbReference type="ARBA" id="ARBA00022771"/>
    </source>
</evidence>
<name>A0ABQ7JPG4_9FUNG</name>
<evidence type="ECO:0000259" key="6">
    <source>
        <dbReference type="PROSITE" id="PS50157"/>
    </source>
</evidence>
<sequence>MDFSAFIATSSSSSDLFATNTKESSDSSVVIITNNNNNGASTGCFDASKSSNNNDNSFDSKNNNTNNFDTTTTFSGIYFNNDMYSNNNTDDDALHYYWDHLSADPQDLTGLDLTPELSPELSNYSPAVDSVGSPYIYDPLSSFGDAASPTVEWHSPIEDPLAALNSFEADFDCSFSHEAVWAAQQDFELFPSQKDDSAKLEKLLMDPHPTTTAMSALPTIKESPVEATFGVFSPVLSDTVSPALTTFNTQEIVCPTTFSEAKLLGQDMQAPNYRVAPRKVTQSPTKVGFQPPKKTRRRRVTSEEASRVIPTEQMDDPNAKPRYKCSECGKTFSRPFNLRSHRDTHSGFRPFECPHKDRNGSKCKWSFARRHDLERHVVSKHTKGKNFQCRTCGVECTRSDAFKRHLARNEQCSAAETAADMELDSDQVSHL</sequence>
<dbReference type="SUPFAM" id="SSF57667">
    <property type="entry name" value="beta-beta-alpha zinc fingers"/>
    <property type="match status" value="2"/>
</dbReference>
<evidence type="ECO:0000256" key="1">
    <source>
        <dbReference type="ARBA" id="ARBA00022723"/>
    </source>
</evidence>
<dbReference type="PANTHER" id="PTHR23235:SF120">
    <property type="entry name" value="KRUPPEL-LIKE FACTOR 15"/>
    <property type="match status" value="1"/>
</dbReference>
<organism evidence="7 8">
    <name type="scientific">Linnemannia gamsii</name>
    <dbReference type="NCBI Taxonomy" id="64522"/>
    <lineage>
        <taxon>Eukaryota</taxon>
        <taxon>Fungi</taxon>
        <taxon>Fungi incertae sedis</taxon>
        <taxon>Mucoromycota</taxon>
        <taxon>Mortierellomycotina</taxon>
        <taxon>Mortierellomycetes</taxon>
        <taxon>Mortierellales</taxon>
        <taxon>Mortierellaceae</taxon>
        <taxon>Linnemannia</taxon>
    </lineage>
</organism>
<gene>
    <name evidence="7" type="ORF">BGZ96_000272</name>
</gene>
<evidence type="ECO:0000256" key="3">
    <source>
        <dbReference type="ARBA" id="ARBA00022833"/>
    </source>
</evidence>
<dbReference type="Pfam" id="PF00096">
    <property type="entry name" value="zf-C2H2"/>
    <property type="match status" value="1"/>
</dbReference>
<dbReference type="PROSITE" id="PS50157">
    <property type="entry name" value="ZINC_FINGER_C2H2_2"/>
    <property type="match status" value="2"/>
</dbReference>
<dbReference type="PROSITE" id="PS00028">
    <property type="entry name" value="ZINC_FINGER_C2H2_1"/>
    <property type="match status" value="1"/>
</dbReference>
<dbReference type="PANTHER" id="PTHR23235">
    <property type="entry name" value="KRUEPPEL-LIKE TRANSCRIPTION FACTOR"/>
    <property type="match status" value="1"/>
</dbReference>
<dbReference type="Gene3D" id="3.30.160.60">
    <property type="entry name" value="Classic Zinc Finger"/>
    <property type="match status" value="2"/>
</dbReference>
<accession>A0ABQ7JPG4</accession>
<dbReference type="InterPro" id="IPR036236">
    <property type="entry name" value="Znf_C2H2_sf"/>
</dbReference>
<comment type="caution">
    <text evidence="7">The sequence shown here is derived from an EMBL/GenBank/DDBJ whole genome shotgun (WGS) entry which is preliminary data.</text>
</comment>
<protein>
    <recommendedName>
        <fullName evidence="6">C2H2-type domain-containing protein</fullName>
    </recommendedName>
</protein>
<dbReference type="InterPro" id="IPR013087">
    <property type="entry name" value="Znf_C2H2_type"/>
</dbReference>
<reference evidence="7 8" key="1">
    <citation type="journal article" date="2020" name="Fungal Divers.">
        <title>Resolving the Mortierellaceae phylogeny through synthesis of multi-gene phylogenetics and phylogenomics.</title>
        <authorList>
            <person name="Vandepol N."/>
            <person name="Liber J."/>
            <person name="Desiro A."/>
            <person name="Na H."/>
            <person name="Kennedy M."/>
            <person name="Barry K."/>
            <person name="Grigoriev I.V."/>
            <person name="Miller A.N."/>
            <person name="O'Donnell K."/>
            <person name="Stajich J.E."/>
            <person name="Bonito G."/>
        </authorList>
    </citation>
    <scope>NUCLEOTIDE SEQUENCE [LARGE SCALE GENOMIC DNA]</scope>
    <source>
        <strain evidence="7 8">AD045</strain>
    </source>
</reference>
<dbReference type="EMBL" id="JAAAIM010001029">
    <property type="protein sequence ID" value="KAG0282638.1"/>
    <property type="molecule type" value="Genomic_DNA"/>
</dbReference>
<dbReference type="Proteomes" id="UP001194696">
    <property type="component" value="Unassembled WGS sequence"/>
</dbReference>
<dbReference type="SMART" id="SM00355">
    <property type="entry name" value="ZnF_C2H2"/>
    <property type="match status" value="3"/>
</dbReference>
<evidence type="ECO:0000313" key="7">
    <source>
        <dbReference type="EMBL" id="KAG0282638.1"/>
    </source>
</evidence>
<proteinExistence type="predicted"/>
<feature type="region of interest" description="Disordered" evidence="5">
    <location>
        <begin position="278"/>
        <end position="306"/>
    </location>
</feature>
<keyword evidence="3" id="KW-0862">Zinc</keyword>
<evidence type="ECO:0000313" key="8">
    <source>
        <dbReference type="Proteomes" id="UP001194696"/>
    </source>
</evidence>